<feature type="domain" description="4Fe-4S ferredoxin-type" evidence="8">
    <location>
        <begin position="207"/>
        <end position="236"/>
    </location>
</feature>
<comment type="similarity">
    <text evidence="1">Belongs to the nitrite and sulfite reductase 4Fe-4S domain family.</text>
</comment>
<dbReference type="InterPro" id="IPR045169">
    <property type="entry name" value="NO2/SO3_Rdtase_4Fe4S_prot"/>
</dbReference>
<accession>A0A1T4MJK8</accession>
<evidence type="ECO:0000256" key="1">
    <source>
        <dbReference type="ARBA" id="ARBA00010429"/>
    </source>
</evidence>
<protein>
    <submittedName>
        <fullName evidence="9">Anaerobic sulfite reductase subunit C</fullName>
    </submittedName>
</protein>
<dbReference type="AlphaFoldDB" id="A0A1T4MJK8"/>
<dbReference type="EMBL" id="FUWX01000008">
    <property type="protein sequence ID" value="SJZ67026.1"/>
    <property type="molecule type" value="Genomic_DNA"/>
</dbReference>
<sequence length="337" mass="38058">MTNEKTIRDIKIEELRKNCFRQSKVPGEFMFQMRVPGGTTDAKHLLLVHEIAQNYGNGTFHFGTRQTFSIPGIKYENISKVNEIVEEYIRAIEVERCGLDLDVDNLGYPCLAPRNISGCVGADHCIKANVKVPVLANKIEKIIFPSNYHIKVNIAGCPNDCIKAHMSDFGIIGITEPQYDPSRCVGCEGCLRACKSHSTDALTFKNGIITRNKNLCVGCGECVEACPTRAFTRSKENFYRVLIGGRTSKKSPRIGKVFVDFVTEEVLLNILRNWENFSAHVLKGSPRYLHGGHLMDMAGYKVFKEWMLKDIVLNPEAKVADRVNWVENEYRSNYNVK</sequence>
<evidence type="ECO:0000256" key="6">
    <source>
        <dbReference type="ARBA" id="ARBA00023004"/>
    </source>
</evidence>
<gene>
    <name evidence="9" type="ORF">SAMN02745174_01250</name>
</gene>
<dbReference type="SUPFAM" id="SSF56014">
    <property type="entry name" value="Nitrite and sulphite reductase 4Fe-4S domain-like"/>
    <property type="match status" value="1"/>
</dbReference>
<reference evidence="9 10" key="1">
    <citation type="submission" date="2017-02" db="EMBL/GenBank/DDBJ databases">
        <authorList>
            <person name="Peterson S.W."/>
        </authorList>
    </citation>
    <scope>NUCLEOTIDE SEQUENCE [LARGE SCALE GENOMIC DNA]</scope>
    <source>
        <strain evidence="9 10">ATCC 700028</strain>
    </source>
</reference>
<dbReference type="RefSeq" id="WP_078693739.1">
    <property type="nucleotide sequence ID" value="NZ_FUWX01000008.1"/>
</dbReference>
<dbReference type="GO" id="GO:0000103">
    <property type="term" value="P:sulfate assimilation"/>
    <property type="evidence" value="ECO:0007669"/>
    <property type="project" value="TreeGrafter"/>
</dbReference>
<keyword evidence="10" id="KW-1185">Reference proteome</keyword>
<dbReference type="Pfam" id="PF03460">
    <property type="entry name" value="NIR_SIR_ferr"/>
    <property type="match status" value="1"/>
</dbReference>
<dbReference type="GO" id="GO:0051539">
    <property type="term" value="F:4 iron, 4 sulfur cluster binding"/>
    <property type="evidence" value="ECO:0007669"/>
    <property type="project" value="UniProtKB-KW"/>
</dbReference>
<evidence type="ECO:0000256" key="3">
    <source>
        <dbReference type="ARBA" id="ARBA00022617"/>
    </source>
</evidence>
<dbReference type="GO" id="GO:0046872">
    <property type="term" value="F:metal ion binding"/>
    <property type="evidence" value="ECO:0007669"/>
    <property type="project" value="UniProtKB-KW"/>
</dbReference>
<dbReference type="InterPro" id="IPR006067">
    <property type="entry name" value="NO2/SO3_Rdtase_4Fe4S_dom"/>
</dbReference>
<keyword evidence="5" id="KW-0560">Oxidoreductase</keyword>
<proteinExistence type="inferred from homology"/>
<dbReference type="NCBIfam" id="TIGR02912">
    <property type="entry name" value="sulfite_red_C"/>
    <property type="match status" value="1"/>
</dbReference>
<dbReference type="InterPro" id="IPR014261">
    <property type="entry name" value="Sulphite_reductase_C"/>
</dbReference>
<name>A0A1T4MJK8_9FUSO</name>
<dbReference type="InterPro" id="IPR017900">
    <property type="entry name" value="4Fe4S_Fe_S_CS"/>
</dbReference>
<dbReference type="Gene3D" id="3.30.70.20">
    <property type="match status" value="1"/>
</dbReference>
<dbReference type="GO" id="GO:0009337">
    <property type="term" value="C:sulfite reductase complex (NADPH)"/>
    <property type="evidence" value="ECO:0007669"/>
    <property type="project" value="TreeGrafter"/>
</dbReference>
<keyword evidence="3" id="KW-0349">Heme</keyword>
<dbReference type="InterPro" id="IPR005117">
    <property type="entry name" value="NiRdtase/SiRdtase_haem-b_fer"/>
</dbReference>
<keyword evidence="4" id="KW-0479">Metal-binding</keyword>
<feature type="domain" description="4Fe-4S ferredoxin-type" evidence="8">
    <location>
        <begin position="175"/>
        <end position="204"/>
    </location>
</feature>
<organism evidence="9 10">
    <name type="scientific">Cetobacterium ceti</name>
    <dbReference type="NCBI Taxonomy" id="180163"/>
    <lineage>
        <taxon>Bacteria</taxon>
        <taxon>Fusobacteriati</taxon>
        <taxon>Fusobacteriota</taxon>
        <taxon>Fusobacteriia</taxon>
        <taxon>Fusobacteriales</taxon>
        <taxon>Fusobacteriaceae</taxon>
        <taxon>Cetobacterium</taxon>
    </lineage>
</organism>
<dbReference type="PANTHER" id="PTHR11493">
    <property type="entry name" value="SULFITE REDUCTASE [NADPH] SUBUNIT BETA-RELATED"/>
    <property type="match status" value="1"/>
</dbReference>
<evidence type="ECO:0000256" key="7">
    <source>
        <dbReference type="ARBA" id="ARBA00023014"/>
    </source>
</evidence>
<dbReference type="PROSITE" id="PS00198">
    <property type="entry name" value="4FE4S_FER_1"/>
    <property type="match status" value="1"/>
</dbReference>
<evidence type="ECO:0000313" key="9">
    <source>
        <dbReference type="EMBL" id="SJZ67026.1"/>
    </source>
</evidence>
<dbReference type="STRING" id="180163.SAMN02745174_01250"/>
<dbReference type="PANTHER" id="PTHR11493:SF54">
    <property type="entry name" value="ANAEROBIC SULFITE REDUCTASE SUBUNIT C"/>
    <property type="match status" value="1"/>
</dbReference>
<dbReference type="SUPFAM" id="SSF55124">
    <property type="entry name" value="Nitrite/Sulfite reductase N-terminal domain-like"/>
    <property type="match status" value="1"/>
</dbReference>
<dbReference type="Gene3D" id="3.90.480.20">
    <property type="match status" value="1"/>
</dbReference>
<dbReference type="Proteomes" id="UP000191153">
    <property type="component" value="Unassembled WGS sequence"/>
</dbReference>
<dbReference type="OrthoDB" id="9800558at2"/>
<dbReference type="PROSITE" id="PS51379">
    <property type="entry name" value="4FE4S_FER_2"/>
    <property type="match status" value="2"/>
</dbReference>
<evidence type="ECO:0000256" key="5">
    <source>
        <dbReference type="ARBA" id="ARBA00023002"/>
    </source>
</evidence>
<dbReference type="InterPro" id="IPR036136">
    <property type="entry name" value="Nit/Sulf_reduc_fer-like_dom_sf"/>
</dbReference>
<dbReference type="InterPro" id="IPR006066">
    <property type="entry name" value="NO2/SO3_Rdtase_FeS/sirohaem_BS"/>
</dbReference>
<evidence type="ECO:0000256" key="2">
    <source>
        <dbReference type="ARBA" id="ARBA00022485"/>
    </source>
</evidence>
<evidence type="ECO:0000256" key="4">
    <source>
        <dbReference type="ARBA" id="ARBA00022723"/>
    </source>
</evidence>
<dbReference type="GO" id="GO:0050311">
    <property type="term" value="F:sulfite reductase (ferredoxin) activity"/>
    <property type="evidence" value="ECO:0007669"/>
    <property type="project" value="TreeGrafter"/>
</dbReference>
<dbReference type="Gene3D" id="3.30.413.10">
    <property type="entry name" value="Sulfite Reductase Hemoprotein, domain 1"/>
    <property type="match status" value="1"/>
</dbReference>
<keyword evidence="2" id="KW-0004">4Fe-4S</keyword>
<dbReference type="Pfam" id="PF01077">
    <property type="entry name" value="NIR_SIR"/>
    <property type="match status" value="1"/>
</dbReference>
<dbReference type="Pfam" id="PF00037">
    <property type="entry name" value="Fer4"/>
    <property type="match status" value="1"/>
</dbReference>
<dbReference type="SUPFAM" id="SSF54862">
    <property type="entry name" value="4Fe-4S ferredoxins"/>
    <property type="match status" value="1"/>
</dbReference>
<evidence type="ECO:0000313" key="10">
    <source>
        <dbReference type="Proteomes" id="UP000191153"/>
    </source>
</evidence>
<keyword evidence="6" id="KW-0408">Iron</keyword>
<keyword evidence="7" id="KW-0411">Iron-sulfur</keyword>
<dbReference type="InterPro" id="IPR017896">
    <property type="entry name" value="4Fe4S_Fe-S-bd"/>
</dbReference>
<dbReference type="GO" id="GO:0020037">
    <property type="term" value="F:heme binding"/>
    <property type="evidence" value="ECO:0007669"/>
    <property type="project" value="InterPro"/>
</dbReference>
<dbReference type="GO" id="GO:0016002">
    <property type="term" value="F:sulfite reductase activity"/>
    <property type="evidence" value="ECO:0007669"/>
    <property type="project" value="TreeGrafter"/>
</dbReference>
<evidence type="ECO:0000259" key="8">
    <source>
        <dbReference type="PROSITE" id="PS51379"/>
    </source>
</evidence>
<dbReference type="InterPro" id="IPR045854">
    <property type="entry name" value="NO2/SO3_Rdtase_4Fe4S_sf"/>
</dbReference>
<dbReference type="PRINTS" id="PR00397">
    <property type="entry name" value="SIROHAEM"/>
</dbReference>